<comment type="caution">
    <text evidence="4">The sequence shown here is derived from an EMBL/GenBank/DDBJ whole genome shotgun (WGS) entry which is preliminary data.</text>
</comment>
<name>A0ABU9Q691_9BURK</name>
<evidence type="ECO:0000259" key="3">
    <source>
        <dbReference type="PROSITE" id="PS50110"/>
    </source>
</evidence>
<proteinExistence type="predicted"/>
<organism evidence="4 5">
    <name type="scientific">Paraburkholderia sabiae</name>
    <dbReference type="NCBI Taxonomy" id="273251"/>
    <lineage>
        <taxon>Bacteria</taxon>
        <taxon>Pseudomonadati</taxon>
        <taxon>Pseudomonadota</taxon>
        <taxon>Betaproteobacteria</taxon>
        <taxon>Burkholderiales</taxon>
        <taxon>Burkholderiaceae</taxon>
        <taxon>Paraburkholderia</taxon>
    </lineage>
</organism>
<dbReference type="SMART" id="SM00448">
    <property type="entry name" value="REC"/>
    <property type="match status" value="1"/>
</dbReference>
<dbReference type="PANTHER" id="PTHR44591:SF25">
    <property type="entry name" value="CHEMOTAXIS TWO-COMPONENT RESPONSE REGULATOR"/>
    <property type="match status" value="1"/>
</dbReference>
<keyword evidence="5" id="KW-1185">Reference proteome</keyword>
<dbReference type="InterPro" id="IPR011006">
    <property type="entry name" value="CheY-like_superfamily"/>
</dbReference>
<dbReference type="InterPro" id="IPR001789">
    <property type="entry name" value="Sig_transdc_resp-reg_receiver"/>
</dbReference>
<gene>
    <name evidence="4" type="ORF">V4C55_04460</name>
</gene>
<dbReference type="SUPFAM" id="SSF52172">
    <property type="entry name" value="CheY-like"/>
    <property type="match status" value="1"/>
</dbReference>
<dbReference type="InterPro" id="IPR050595">
    <property type="entry name" value="Bact_response_regulator"/>
</dbReference>
<dbReference type="RefSeq" id="WP_307791018.1">
    <property type="nucleotide sequence ID" value="NZ_CAJHCS010000005.1"/>
</dbReference>
<feature type="domain" description="Response regulatory" evidence="3">
    <location>
        <begin position="17"/>
        <end position="131"/>
    </location>
</feature>
<evidence type="ECO:0000313" key="4">
    <source>
        <dbReference type="EMBL" id="MEM5284944.1"/>
    </source>
</evidence>
<feature type="modified residue" description="4-aspartylphosphate" evidence="2">
    <location>
        <position position="66"/>
    </location>
</feature>
<evidence type="ECO:0000256" key="2">
    <source>
        <dbReference type="PROSITE-ProRule" id="PRU00169"/>
    </source>
</evidence>
<dbReference type="PANTHER" id="PTHR44591">
    <property type="entry name" value="STRESS RESPONSE REGULATOR PROTEIN 1"/>
    <property type="match status" value="1"/>
</dbReference>
<keyword evidence="1 2" id="KW-0597">Phosphoprotein</keyword>
<sequence length="135" mass="14806">MRASTFSEGRHVCNARFVSIVDDDEALRFAMDTLVRSFGRETLLFASAEEFLASGLIADSACVLSDVMMEGMSGIAMHEKMLELGYTTPMLFFTSFPTHDLITRAKTNGALAVLSKPVDSDTIAYWLGVVLDSPR</sequence>
<dbReference type="EMBL" id="JAZHGC010000003">
    <property type="protein sequence ID" value="MEM5284944.1"/>
    <property type="molecule type" value="Genomic_DNA"/>
</dbReference>
<accession>A0ABU9Q691</accession>
<dbReference type="Proteomes" id="UP001494588">
    <property type="component" value="Unassembled WGS sequence"/>
</dbReference>
<evidence type="ECO:0000256" key="1">
    <source>
        <dbReference type="ARBA" id="ARBA00022553"/>
    </source>
</evidence>
<reference evidence="4 5" key="1">
    <citation type="submission" date="2024-01" db="EMBL/GenBank/DDBJ databases">
        <title>The diversity of rhizobia nodulating Mimosa spp. in eleven states of Brazil covering several biomes is determined by host plant, location, and edaphic factors.</title>
        <authorList>
            <person name="Rouws L."/>
            <person name="Barauna A."/>
            <person name="Beukes C."/>
            <person name="De Faria S.M."/>
            <person name="Gross E."/>
            <person name="Dos Reis Junior F.B."/>
            <person name="Simon M."/>
            <person name="Maluk M."/>
            <person name="Odee D.W."/>
            <person name="Kenicer G."/>
            <person name="Young J.P.W."/>
            <person name="Reis V.M."/>
            <person name="Zilli J."/>
            <person name="James E.K."/>
        </authorList>
    </citation>
    <scope>NUCLEOTIDE SEQUENCE [LARGE SCALE GENOMIC DNA]</scope>
    <source>
        <strain evidence="4 5">JPY77</strain>
    </source>
</reference>
<protein>
    <submittedName>
        <fullName evidence="4">Response regulator</fullName>
    </submittedName>
</protein>
<evidence type="ECO:0000313" key="5">
    <source>
        <dbReference type="Proteomes" id="UP001494588"/>
    </source>
</evidence>
<dbReference type="PROSITE" id="PS50110">
    <property type="entry name" value="RESPONSE_REGULATORY"/>
    <property type="match status" value="1"/>
</dbReference>
<dbReference type="Gene3D" id="3.40.50.2300">
    <property type="match status" value="1"/>
</dbReference>
<dbReference type="Pfam" id="PF00072">
    <property type="entry name" value="Response_reg"/>
    <property type="match status" value="1"/>
</dbReference>